<reference evidence="1 2" key="1">
    <citation type="submission" date="2024-02" db="EMBL/GenBank/DDBJ databases">
        <title>A Gaetbulibacter species isolated from tidal flats and genomic insights of their niches.</title>
        <authorList>
            <person name="Ye Y."/>
        </authorList>
    </citation>
    <scope>NUCLEOTIDE SEQUENCE [LARGE SCALE GENOMIC DNA]</scope>
    <source>
        <strain evidence="1 2">KYW382</strain>
    </source>
</reference>
<proteinExistence type="predicted"/>
<dbReference type="Proteomes" id="UP001610100">
    <property type="component" value="Unassembled WGS sequence"/>
</dbReference>
<accession>A0ABW7N1J8</accession>
<name>A0ABW7N1J8_9FLAO</name>
<evidence type="ECO:0000313" key="2">
    <source>
        <dbReference type="Proteomes" id="UP001610100"/>
    </source>
</evidence>
<protein>
    <submittedName>
        <fullName evidence="1">Uncharacterized protein</fullName>
    </submittedName>
</protein>
<dbReference type="RefSeq" id="WP_344742296.1">
    <property type="nucleotide sequence ID" value="NZ_BAABAY010000007.1"/>
</dbReference>
<keyword evidence="2" id="KW-1185">Reference proteome</keyword>
<dbReference type="EMBL" id="JBAWKB010000006">
    <property type="protein sequence ID" value="MFH6772975.1"/>
    <property type="molecule type" value="Genomic_DNA"/>
</dbReference>
<evidence type="ECO:0000313" key="1">
    <source>
        <dbReference type="EMBL" id="MFH6772975.1"/>
    </source>
</evidence>
<organism evidence="1 2">
    <name type="scientific">Gaetbulibacter aestuarii</name>
    <dbReference type="NCBI Taxonomy" id="1502358"/>
    <lineage>
        <taxon>Bacteria</taxon>
        <taxon>Pseudomonadati</taxon>
        <taxon>Bacteroidota</taxon>
        <taxon>Flavobacteriia</taxon>
        <taxon>Flavobacteriales</taxon>
        <taxon>Flavobacteriaceae</taxon>
        <taxon>Gaetbulibacter</taxon>
    </lineage>
</organism>
<sequence>MENTPVNVQLVGKENGDYLILFPDLDIPVKVNQNLYLKMKQSHDYRFINFLQQDSKTMTA</sequence>
<gene>
    <name evidence="1" type="ORF">V8G58_13610</name>
</gene>
<comment type="caution">
    <text evidence="1">The sequence shown here is derived from an EMBL/GenBank/DDBJ whole genome shotgun (WGS) entry which is preliminary data.</text>
</comment>